<dbReference type="EMBL" id="BNAD01000003">
    <property type="protein sequence ID" value="GHE17063.1"/>
    <property type="molecule type" value="Genomic_DNA"/>
</dbReference>
<dbReference type="Proteomes" id="UP000597341">
    <property type="component" value="Unassembled WGS sequence"/>
</dbReference>
<organism evidence="2 3">
    <name type="scientific">Nocardioides flavus</name>
    <name type="common">ex Wang et al. 2016</name>
    <dbReference type="NCBI Taxonomy" id="2058780"/>
    <lineage>
        <taxon>Bacteria</taxon>
        <taxon>Bacillati</taxon>
        <taxon>Actinomycetota</taxon>
        <taxon>Actinomycetes</taxon>
        <taxon>Propionibacteriales</taxon>
        <taxon>Nocardioidaceae</taxon>
        <taxon>Nocardioides</taxon>
    </lineage>
</organism>
<reference evidence="3" key="1">
    <citation type="journal article" date="2019" name="Int. J. Syst. Evol. Microbiol.">
        <title>The Global Catalogue of Microorganisms (GCM) 10K type strain sequencing project: providing services to taxonomists for standard genome sequencing and annotation.</title>
        <authorList>
            <consortium name="The Broad Institute Genomics Platform"/>
            <consortium name="The Broad Institute Genome Sequencing Center for Infectious Disease"/>
            <person name="Wu L."/>
            <person name="Ma J."/>
        </authorList>
    </citation>
    <scope>NUCLEOTIDE SEQUENCE [LARGE SCALE GENOMIC DNA]</scope>
    <source>
        <strain evidence="3">CGMCC 1.12791</strain>
    </source>
</reference>
<name>A0ABQ3HHE4_9ACTN</name>
<evidence type="ECO:0000313" key="3">
    <source>
        <dbReference type="Proteomes" id="UP000597341"/>
    </source>
</evidence>
<feature type="region of interest" description="Disordered" evidence="1">
    <location>
        <begin position="12"/>
        <end position="59"/>
    </location>
</feature>
<accession>A0ABQ3HHE4</accession>
<protein>
    <submittedName>
        <fullName evidence="2">Uncharacterized protein</fullName>
    </submittedName>
</protein>
<evidence type="ECO:0000256" key="1">
    <source>
        <dbReference type="SAM" id="MobiDB-lite"/>
    </source>
</evidence>
<gene>
    <name evidence="2" type="ORF">GCM10011376_16730</name>
</gene>
<keyword evidence="3" id="KW-1185">Reference proteome</keyword>
<proteinExistence type="predicted"/>
<comment type="caution">
    <text evidence="2">The sequence shown here is derived from an EMBL/GenBank/DDBJ whole genome shotgun (WGS) entry which is preliminary data.</text>
</comment>
<feature type="compositionally biased region" description="Low complexity" evidence="1">
    <location>
        <begin position="13"/>
        <end position="28"/>
    </location>
</feature>
<sequence length="147" mass="15682">MDHDVRIVDRVPHLGGQVPGPLGQVGVGEQEESGGHRASQLHLKSRGGGYGPTMTTDEPTRTDDVVAESALQLWSAAQTDFDPFEVDSSDWPETAVPVRDADIAVDTHLELDDVRAALGRLDGVKVVVGREAGTVSVLRVIPEDVPL</sequence>
<evidence type="ECO:0000313" key="2">
    <source>
        <dbReference type="EMBL" id="GHE17063.1"/>
    </source>
</evidence>